<dbReference type="EMBL" id="SPUK01000001">
    <property type="protein sequence ID" value="TQW01269.1"/>
    <property type="molecule type" value="Genomic_DNA"/>
</dbReference>
<accession>A0A545VHR3</accession>
<reference evidence="1 2" key="1">
    <citation type="journal article" date="2019" name="Appl. Microbiol. Biotechnol.">
        <title>Genome sequence of Isaria javanica and comparative genome analysis insights into family S53 peptidase evolution in fungal entomopathogens.</title>
        <authorList>
            <person name="Lin R."/>
            <person name="Zhang X."/>
            <person name="Xin B."/>
            <person name="Zou M."/>
            <person name="Gao Y."/>
            <person name="Qin F."/>
            <person name="Hu Q."/>
            <person name="Xie B."/>
            <person name="Cheng X."/>
        </authorList>
    </citation>
    <scope>NUCLEOTIDE SEQUENCE [LARGE SCALE GENOMIC DNA]</scope>
    <source>
        <strain evidence="1 2">IJ1G</strain>
    </source>
</reference>
<dbReference type="AlphaFoldDB" id="A0A545VHR3"/>
<comment type="caution">
    <text evidence="1">The sequence shown here is derived from an EMBL/GenBank/DDBJ whole genome shotgun (WGS) entry which is preliminary data.</text>
</comment>
<dbReference type="Proteomes" id="UP000315783">
    <property type="component" value="Unassembled WGS sequence"/>
</dbReference>
<sequence>MPGFATPYSSSPAFSMPLSVYRCPYEGWVSMEVDVLISLPTCGLLTQVPPAPEIQTSLILVCAQRHTNPKALAKDGNLPIPHHGQGQSRSGVVKLPGCWVHSHDPGSSCVCLHRQQVAYLRSRWQYYGVPRTLRQRLWSPCSRATFTISTPY</sequence>
<evidence type="ECO:0000313" key="1">
    <source>
        <dbReference type="EMBL" id="TQW01269.1"/>
    </source>
</evidence>
<protein>
    <submittedName>
        <fullName evidence="1">Uncharacterized protein</fullName>
    </submittedName>
</protein>
<keyword evidence="2" id="KW-1185">Reference proteome</keyword>
<organism evidence="1 2">
    <name type="scientific">Cordyceps javanica</name>
    <dbReference type="NCBI Taxonomy" id="43265"/>
    <lineage>
        <taxon>Eukaryota</taxon>
        <taxon>Fungi</taxon>
        <taxon>Dikarya</taxon>
        <taxon>Ascomycota</taxon>
        <taxon>Pezizomycotina</taxon>
        <taxon>Sordariomycetes</taxon>
        <taxon>Hypocreomycetidae</taxon>
        <taxon>Hypocreales</taxon>
        <taxon>Cordycipitaceae</taxon>
        <taxon>Cordyceps</taxon>
    </lineage>
</organism>
<gene>
    <name evidence="1" type="ORF">IF1G_01200</name>
</gene>
<proteinExistence type="predicted"/>
<evidence type="ECO:0000313" key="2">
    <source>
        <dbReference type="Proteomes" id="UP000315783"/>
    </source>
</evidence>
<name>A0A545VHR3_9HYPO</name>